<dbReference type="Pfam" id="PF08139">
    <property type="entry name" value="LPAM_1"/>
    <property type="match status" value="1"/>
</dbReference>
<evidence type="ECO:0000256" key="3">
    <source>
        <dbReference type="SAM" id="Coils"/>
    </source>
</evidence>
<keyword evidence="2 4" id="KW-0732">Signal</keyword>
<evidence type="ECO:0000256" key="2">
    <source>
        <dbReference type="ARBA" id="ARBA00022729"/>
    </source>
</evidence>
<gene>
    <name evidence="5" type="ORF">ENJ10_08850</name>
</gene>
<sequence>MKKIILFTLLAAMLSGCAAYKQLTPEPAVKAAENGYIELKDDQEWFELDAGKKYYIEFPAAPADNFYLITKTDAGDKISTVLSPTFDADEKGALNPLPNEAAVDAGEQAWPVDAGVQKFYWVIENVREDMPLHLEYRYLPRWRYKFETQAAAFRELLTENTMSRQTYEAIGVTVKTAGLPFDQLLGELENKNGQIRGLQKQLATIEKLFPASIVNSSDPAYLDFTRLKEDLEIENTFQENFRKALQVLQLEVQTRGSIPAFAKAAPQFNAFLQEKERYPKNISGTLTRAIDARLDELTPYYDDLLRRKKDISAIDLNVDEITALYDNAGKSIGQDYKNLAAYVTLFNRKAGRRQEARQILDQARQKVQSLKGRPSAKFFGTLAAEAQKALSLLPSAGFGSSPYRKTTAAKKMTSAIHKIYNEALSLKQKYNQSRDVAKTLSRLEAQKQYGKMIETINNNPGLSFLKTLYADLDQKSLQQQKRAITTALAQQKWAAAEQGLRSLFNERRFINGKKAGPVKKQLVRALEDTLVNRVERYTRQRVNAFVNEKYGTLDNVNALYDNPVFEPVWDITFTSGNKAQLAARKQKLRQRLQKLKEIEFPAKAITALYRDFVADINNNGVARARAIVVHGQHYKGKDRKIKTLVAECDPWASKWLTKTADYRLVYALPTTSNSQGENTYVFRINIRIPTEARFPVYDLNIKLPAEVGKKGGAWYQQITMNKKVLKPEGRFSIVAPGSSNNYTALVTPLSVEPGGDNVLEVRFKQKGLKVFPVSIMAEKPILRKN</sequence>
<accession>A0A7V1M027</accession>
<dbReference type="PROSITE" id="PS51257">
    <property type="entry name" value="PROKAR_LIPOPROTEIN"/>
    <property type="match status" value="1"/>
</dbReference>
<name>A0A7V1M027_CALAY</name>
<dbReference type="InterPro" id="IPR012640">
    <property type="entry name" value="Membr_lipoprot_lipid_attach_CS"/>
</dbReference>
<feature type="signal peptide" evidence="4">
    <location>
        <begin position="1"/>
        <end position="18"/>
    </location>
</feature>
<feature type="chain" id="PRO_5030611459" description="Type IV secretion system putative lipoprotein virB7" evidence="4">
    <location>
        <begin position="19"/>
        <end position="785"/>
    </location>
</feature>
<keyword evidence="3" id="KW-0175">Coiled coil</keyword>
<evidence type="ECO:0000313" key="5">
    <source>
        <dbReference type="EMBL" id="HED10784.1"/>
    </source>
</evidence>
<feature type="coiled-coil region" evidence="3">
    <location>
        <begin position="181"/>
        <end position="208"/>
    </location>
</feature>
<reference evidence="5" key="1">
    <citation type="journal article" date="2020" name="mSystems">
        <title>Genome- and Community-Level Interaction Insights into Carbon Utilization and Element Cycling Functions of Hydrothermarchaeota in Hydrothermal Sediment.</title>
        <authorList>
            <person name="Zhou Z."/>
            <person name="Liu Y."/>
            <person name="Xu W."/>
            <person name="Pan J."/>
            <person name="Luo Z.H."/>
            <person name="Li M."/>
        </authorList>
    </citation>
    <scope>NUCLEOTIDE SEQUENCE [LARGE SCALE GENOMIC DNA]</scope>
    <source>
        <strain evidence="5">HyVt-456</strain>
    </source>
</reference>
<organism evidence="5">
    <name type="scientific">Caldithrix abyssi</name>
    <dbReference type="NCBI Taxonomy" id="187145"/>
    <lineage>
        <taxon>Bacteria</taxon>
        <taxon>Pseudomonadati</taxon>
        <taxon>Calditrichota</taxon>
        <taxon>Calditrichia</taxon>
        <taxon>Calditrichales</taxon>
        <taxon>Calditrichaceae</taxon>
        <taxon>Caldithrix</taxon>
    </lineage>
</organism>
<evidence type="ECO:0000256" key="1">
    <source>
        <dbReference type="ARBA" id="ARBA00017922"/>
    </source>
</evidence>
<dbReference type="EMBL" id="DRLD01000244">
    <property type="protein sequence ID" value="HED10784.1"/>
    <property type="molecule type" value="Genomic_DNA"/>
</dbReference>
<comment type="caution">
    <text evidence="5">The sequence shown here is derived from an EMBL/GenBank/DDBJ whole genome shotgun (WGS) entry which is preliminary data.</text>
</comment>
<protein>
    <recommendedName>
        <fullName evidence="1">Type IV secretion system putative lipoprotein virB7</fullName>
    </recommendedName>
</protein>
<proteinExistence type="predicted"/>
<dbReference type="AlphaFoldDB" id="A0A7V1M027"/>
<dbReference type="Proteomes" id="UP000886005">
    <property type="component" value="Unassembled WGS sequence"/>
</dbReference>
<evidence type="ECO:0000256" key="4">
    <source>
        <dbReference type="SAM" id="SignalP"/>
    </source>
</evidence>